<dbReference type="RefSeq" id="XP_014567422.1">
    <property type="nucleotide sequence ID" value="XM_014711936.1"/>
</dbReference>
<dbReference type="InParanoid" id="G7E124"/>
<feature type="signal peptide" evidence="1">
    <location>
        <begin position="1"/>
        <end position="21"/>
    </location>
</feature>
<accession>G7E124</accession>
<dbReference type="HOGENOM" id="CLU_1687063_0_0_1"/>
<evidence type="ECO:0000256" key="1">
    <source>
        <dbReference type="SAM" id="SignalP"/>
    </source>
</evidence>
<dbReference type="EMBL" id="BABT02000102">
    <property type="protein sequence ID" value="GAA96534.1"/>
    <property type="molecule type" value="Genomic_DNA"/>
</dbReference>
<gene>
    <name evidence="2" type="primary">Mo03202</name>
    <name evidence="2" type="ORF">E5Q_03202</name>
</gene>
<evidence type="ECO:0000313" key="2">
    <source>
        <dbReference type="EMBL" id="GAA96534.1"/>
    </source>
</evidence>
<protein>
    <submittedName>
        <fullName evidence="2">Uncharacterized protein</fullName>
    </submittedName>
</protein>
<keyword evidence="3" id="KW-1185">Reference proteome</keyword>
<keyword evidence="1" id="KW-0732">Signal</keyword>
<reference evidence="2 3" key="1">
    <citation type="journal article" date="2011" name="J. Gen. Appl. Microbiol.">
        <title>Draft genome sequencing of the enigmatic basidiomycete Mixia osmundae.</title>
        <authorList>
            <person name="Nishida H."/>
            <person name="Nagatsuka Y."/>
            <person name="Sugiyama J."/>
        </authorList>
    </citation>
    <scope>NUCLEOTIDE SEQUENCE [LARGE SCALE GENOMIC DNA]</scope>
    <source>
        <strain evidence="3">CBS 9802 / IAM 14324 / JCM 22182 / KY 12970</strain>
    </source>
</reference>
<proteinExistence type="predicted"/>
<dbReference type="Proteomes" id="UP000009131">
    <property type="component" value="Unassembled WGS sequence"/>
</dbReference>
<evidence type="ECO:0000313" key="3">
    <source>
        <dbReference type="Proteomes" id="UP000009131"/>
    </source>
</evidence>
<name>G7E124_MIXOS</name>
<sequence>MKSFALTITALCALSSTVVNAAALMKRTYLENSSCKMLCTVPSSPNFLLTFNAHWTSVNNIARFTYIDGFTPAPGSWTGVNGPLPGEAGVYYTKVNVGDANGQWQFTFRLVYRPAHDTLLFELMSDSKVGPNIVTDCGLVCNNMDINKYVEGAAVP</sequence>
<comment type="caution">
    <text evidence="2">The sequence shown here is derived from an EMBL/GenBank/DDBJ whole genome shotgun (WGS) entry which is preliminary data.</text>
</comment>
<feature type="chain" id="PRO_5009955704" evidence="1">
    <location>
        <begin position="22"/>
        <end position="156"/>
    </location>
</feature>
<reference evidence="2 3" key="2">
    <citation type="journal article" date="2012" name="Open Biol.">
        <title>Characteristics of nucleosomes and linker DNA regions on the genome of the basidiomycete Mixia osmundae revealed by mono- and dinucleosome mapping.</title>
        <authorList>
            <person name="Nishida H."/>
            <person name="Kondo S."/>
            <person name="Matsumoto T."/>
            <person name="Suzuki Y."/>
            <person name="Yoshikawa H."/>
            <person name="Taylor T.D."/>
            <person name="Sugiyama J."/>
        </authorList>
    </citation>
    <scope>NUCLEOTIDE SEQUENCE [LARGE SCALE GENOMIC DNA]</scope>
    <source>
        <strain evidence="3">CBS 9802 / IAM 14324 / JCM 22182 / KY 12970</strain>
    </source>
</reference>
<organism evidence="2 3">
    <name type="scientific">Mixia osmundae (strain CBS 9802 / IAM 14324 / JCM 22182 / KY 12970)</name>
    <dbReference type="NCBI Taxonomy" id="764103"/>
    <lineage>
        <taxon>Eukaryota</taxon>
        <taxon>Fungi</taxon>
        <taxon>Dikarya</taxon>
        <taxon>Basidiomycota</taxon>
        <taxon>Pucciniomycotina</taxon>
        <taxon>Mixiomycetes</taxon>
        <taxon>Mixiales</taxon>
        <taxon>Mixiaceae</taxon>
        <taxon>Mixia</taxon>
    </lineage>
</organism>
<dbReference type="AlphaFoldDB" id="G7E124"/>